<name>A0A915HWE3_ROMCU</name>
<evidence type="ECO:0000256" key="1">
    <source>
        <dbReference type="SAM" id="MobiDB-lite"/>
    </source>
</evidence>
<sequence length="165" mass="18139">MTTLFESTKTSPEVTPVPVVRALNGETLAVESLSEFVVSGGTALVLATLLLPLLMASSPAFIDDYKILHRETLPKEKEIIAKEIKPLEKTNIISKSISPCCTNVVLLGTLLTASCIRKSPYKSTKLDDQRRKHLHRNGAPEKDQNWRPIQLSDWSKGPKSQASAC</sequence>
<proteinExistence type="predicted"/>
<organism evidence="2 3">
    <name type="scientific">Romanomermis culicivorax</name>
    <name type="common">Nematode worm</name>
    <dbReference type="NCBI Taxonomy" id="13658"/>
    <lineage>
        <taxon>Eukaryota</taxon>
        <taxon>Metazoa</taxon>
        <taxon>Ecdysozoa</taxon>
        <taxon>Nematoda</taxon>
        <taxon>Enoplea</taxon>
        <taxon>Dorylaimia</taxon>
        <taxon>Mermithida</taxon>
        <taxon>Mermithoidea</taxon>
        <taxon>Mermithidae</taxon>
        <taxon>Romanomermis</taxon>
    </lineage>
</organism>
<accession>A0A915HWE3</accession>
<reference evidence="3" key="1">
    <citation type="submission" date="2022-11" db="UniProtKB">
        <authorList>
            <consortium name="WormBaseParasite"/>
        </authorList>
    </citation>
    <scope>IDENTIFICATION</scope>
</reference>
<dbReference type="WBParaSite" id="nRc.2.0.1.t06214-RA">
    <property type="protein sequence ID" value="nRc.2.0.1.t06214-RA"/>
    <property type="gene ID" value="nRc.2.0.1.g06214"/>
</dbReference>
<protein>
    <submittedName>
        <fullName evidence="3">Uncharacterized protein</fullName>
    </submittedName>
</protein>
<evidence type="ECO:0000313" key="3">
    <source>
        <dbReference type="WBParaSite" id="nRc.2.0.1.t06214-RA"/>
    </source>
</evidence>
<evidence type="ECO:0000313" key="2">
    <source>
        <dbReference type="Proteomes" id="UP000887565"/>
    </source>
</evidence>
<keyword evidence="2" id="KW-1185">Reference proteome</keyword>
<feature type="region of interest" description="Disordered" evidence="1">
    <location>
        <begin position="126"/>
        <end position="165"/>
    </location>
</feature>
<dbReference type="AlphaFoldDB" id="A0A915HWE3"/>
<dbReference type="Proteomes" id="UP000887565">
    <property type="component" value="Unplaced"/>
</dbReference>